<evidence type="ECO:0000313" key="1">
    <source>
        <dbReference type="EMBL" id="SLN74910.1"/>
    </source>
</evidence>
<reference evidence="1 2" key="1">
    <citation type="submission" date="2017-03" db="EMBL/GenBank/DDBJ databases">
        <authorList>
            <person name="Afonso C.L."/>
            <person name="Miller P.J."/>
            <person name="Scott M.A."/>
            <person name="Spackman E."/>
            <person name="Goraichik I."/>
            <person name="Dimitrov K.M."/>
            <person name="Suarez D.L."/>
            <person name="Swayne D.E."/>
        </authorList>
    </citation>
    <scope>NUCLEOTIDE SEQUENCE [LARGE SCALE GENOMIC DNA]</scope>
    <source>
        <strain evidence="1 2">CECT 8625</strain>
    </source>
</reference>
<evidence type="ECO:0000313" key="2">
    <source>
        <dbReference type="Proteomes" id="UP000193570"/>
    </source>
</evidence>
<dbReference type="EMBL" id="FWFK01000011">
    <property type="protein sequence ID" value="SLN74910.1"/>
    <property type="molecule type" value="Genomic_DNA"/>
</dbReference>
<protein>
    <submittedName>
        <fullName evidence="1">Uncharacterized protein</fullName>
    </submittedName>
</protein>
<gene>
    <name evidence="1" type="ORF">ROJ8625_04125</name>
</gene>
<dbReference type="RefSeq" id="WP_143535230.1">
    <property type="nucleotide sequence ID" value="NZ_FWFK01000011.1"/>
</dbReference>
<dbReference type="AlphaFoldDB" id="A0A1X7AB18"/>
<organism evidence="1 2">
    <name type="scientific">Roseivivax jejudonensis</name>
    <dbReference type="NCBI Taxonomy" id="1529041"/>
    <lineage>
        <taxon>Bacteria</taxon>
        <taxon>Pseudomonadati</taxon>
        <taxon>Pseudomonadota</taxon>
        <taxon>Alphaproteobacteria</taxon>
        <taxon>Rhodobacterales</taxon>
        <taxon>Roseobacteraceae</taxon>
        <taxon>Roseivivax</taxon>
    </lineage>
</organism>
<dbReference type="Proteomes" id="UP000193570">
    <property type="component" value="Unassembled WGS sequence"/>
</dbReference>
<keyword evidence="2" id="KW-1185">Reference proteome</keyword>
<accession>A0A1X7AB18</accession>
<name>A0A1X7AB18_9RHOB</name>
<sequence>MTSVYTSNFIGDDLVASVTEAKTGLTFGPKDDTVLHIAGLPEHVVKATAEAFNRAMRAEKKPDGSFVYHTDAGNFLISDNDFAPGWMWQHEDAERVPDGHGGMENAGHYGNARTFEEAMAEVDDCVAEILDDSNWRIVGDVLRTMQEDVA</sequence>
<proteinExistence type="predicted"/>